<dbReference type="Proteomes" id="UP000509510">
    <property type="component" value="Chromosome IV"/>
</dbReference>
<organism evidence="1 2">
    <name type="scientific">Talaromyces rugulosus</name>
    <name type="common">Penicillium rugulosum</name>
    <dbReference type="NCBI Taxonomy" id="121627"/>
    <lineage>
        <taxon>Eukaryota</taxon>
        <taxon>Fungi</taxon>
        <taxon>Dikarya</taxon>
        <taxon>Ascomycota</taxon>
        <taxon>Pezizomycotina</taxon>
        <taxon>Eurotiomycetes</taxon>
        <taxon>Eurotiomycetidae</taxon>
        <taxon>Eurotiales</taxon>
        <taxon>Trichocomaceae</taxon>
        <taxon>Talaromyces</taxon>
        <taxon>Talaromyces sect. Islandici</taxon>
    </lineage>
</organism>
<dbReference type="KEGG" id="trg:TRUGW13939_07317"/>
<evidence type="ECO:0000313" key="1">
    <source>
        <dbReference type="EMBL" id="QKX60174.1"/>
    </source>
</evidence>
<dbReference type="OrthoDB" id="5427059at2759"/>
<dbReference type="GeneID" id="55994810"/>
<reference evidence="2" key="1">
    <citation type="submission" date="2020-06" db="EMBL/GenBank/DDBJ databases">
        <title>A chromosome-scale genome assembly of Talaromyces rugulosus W13939.</title>
        <authorList>
            <person name="Wang B."/>
            <person name="Guo L."/>
            <person name="Ye K."/>
            <person name="Wang L."/>
        </authorList>
    </citation>
    <scope>NUCLEOTIDE SEQUENCE [LARGE SCALE GENOMIC DNA]</scope>
    <source>
        <strain evidence="2">W13939</strain>
    </source>
</reference>
<name>A0A7H8R1E1_TALRU</name>
<proteinExistence type="predicted"/>
<sequence>MGKRTTIADLPVELMLLILHHVSDTKSLLSLAFSSREIYNIYLMALKELHIGVLTRKYDETLLDINEAIAAVRSTDVGIKNNKEKAIALLDDWRRRQETATRVKGSLKVEEIKELYKFHKEILFFLADFRANLKSPYFIKDKDWNEKYVPIRLTDPERRRFVTALCRLVIHHNIFGRCKEAKEEDSTFYDNEWEQEISGVDAWRLFFGTMPPWVYHEMVCIQWHLVDRWREVLANAEIRAQMMGMSWTIRLKFRTNGYTSFGPRFLFRVIDADPSDRHNMLKLNHDRGSILPWIGFSNPIPRNLRLPLVYPADKYNVGSFDELWSKTSAADEPGTIWRRAVLKLFAKNLDFQAAFVNEDISNNPYSHFQWIGWDCQMIIWDEEKVQEWEAYYRH</sequence>
<evidence type="ECO:0008006" key="3">
    <source>
        <dbReference type="Google" id="ProtNLM"/>
    </source>
</evidence>
<evidence type="ECO:0000313" key="2">
    <source>
        <dbReference type="Proteomes" id="UP000509510"/>
    </source>
</evidence>
<dbReference type="RefSeq" id="XP_035346351.1">
    <property type="nucleotide sequence ID" value="XM_035490458.1"/>
</dbReference>
<protein>
    <recommendedName>
        <fullName evidence="3">F-box domain-containing protein</fullName>
    </recommendedName>
</protein>
<dbReference type="EMBL" id="CP055901">
    <property type="protein sequence ID" value="QKX60174.1"/>
    <property type="molecule type" value="Genomic_DNA"/>
</dbReference>
<accession>A0A7H8R1E1</accession>
<dbReference type="AlphaFoldDB" id="A0A7H8R1E1"/>
<keyword evidence="2" id="KW-1185">Reference proteome</keyword>
<gene>
    <name evidence="1" type="ORF">TRUGW13939_07317</name>
</gene>